<accession>A0A6B8M1C4</accession>
<organism evidence="1 2">
    <name type="scientific">Methylocystis parvus</name>
    <dbReference type="NCBI Taxonomy" id="134"/>
    <lineage>
        <taxon>Bacteria</taxon>
        <taxon>Pseudomonadati</taxon>
        <taxon>Pseudomonadota</taxon>
        <taxon>Alphaproteobacteria</taxon>
        <taxon>Hyphomicrobiales</taxon>
        <taxon>Methylocystaceae</taxon>
        <taxon>Methylocystis</taxon>
    </lineage>
</organism>
<dbReference type="RefSeq" id="WP_016921786.1">
    <property type="nucleotide sequence ID" value="NZ_CP044331.1"/>
</dbReference>
<evidence type="ECO:0000313" key="2">
    <source>
        <dbReference type="Proteomes" id="UP000422569"/>
    </source>
</evidence>
<reference evidence="1 2" key="1">
    <citation type="submission" date="2019-09" db="EMBL/GenBank/DDBJ databases">
        <title>Isolation and complete genome sequencing of Methylocystis species.</title>
        <authorList>
            <person name="Rumah B.L."/>
            <person name="Stead C.E."/>
            <person name="Stevens B.C."/>
            <person name="Minton N.P."/>
            <person name="Grosse-Honebrink A."/>
            <person name="Zhang Y."/>
        </authorList>
    </citation>
    <scope>NUCLEOTIDE SEQUENCE [LARGE SCALE GENOMIC DNA]</scope>
    <source>
        <strain evidence="1 2">BRCS2</strain>
    </source>
</reference>
<protein>
    <submittedName>
        <fullName evidence="1">Uncharacterized protein</fullName>
    </submittedName>
</protein>
<dbReference type="Proteomes" id="UP000422569">
    <property type="component" value="Chromosome"/>
</dbReference>
<dbReference type="KEGG" id="mpar:F7D14_00595"/>
<dbReference type="AlphaFoldDB" id="A0A6B8M1C4"/>
<proteinExistence type="predicted"/>
<name>A0A6B8M1C4_9HYPH</name>
<sequence length="240" mass="26284">MLEIVRHTESDYAALAHIDAGETGKLSSDDVACLDELGNFLVESGLGERFGATLLHTHFPVRAGEVMIETVDRNRAETHLRPQEAPQEEMQPIHLRFTSEWARPIALEYATGLDEVSPIGAQDEAALAGIFEILNRRRKTDRFGVRLLHNPLGVQETEMLLETCDSSKRLLTNRAVASNRGESGDAIPTCFQWRPAADAQPGQLTASRSVATICNVVRGCLSRPDGGHETHSSHDPGRGI</sequence>
<dbReference type="EMBL" id="CP044331">
    <property type="protein sequence ID" value="QGM96138.1"/>
    <property type="molecule type" value="Genomic_DNA"/>
</dbReference>
<evidence type="ECO:0000313" key="1">
    <source>
        <dbReference type="EMBL" id="QGM96138.1"/>
    </source>
</evidence>
<gene>
    <name evidence="1" type="ORF">F7D14_00595</name>
</gene>
<keyword evidence="2" id="KW-1185">Reference proteome</keyword>